<dbReference type="RefSeq" id="WP_093662128.1">
    <property type="nucleotide sequence ID" value="NZ_FNHI01000034.1"/>
</dbReference>
<evidence type="ECO:0000259" key="3">
    <source>
        <dbReference type="PROSITE" id="PS50977"/>
    </source>
</evidence>
<dbReference type="GO" id="GO:0000976">
    <property type="term" value="F:transcription cis-regulatory region binding"/>
    <property type="evidence" value="ECO:0007669"/>
    <property type="project" value="TreeGrafter"/>
</dbReference>
<dbReference type="PANTHER" id="PTHR30055">
    <property type="entry name" value="HTH-TYPE TRANSCRIPTIONAL REGULATOR RUTR"/>
    <property type="match status" value="1"/>
</dbReference>
<keyword evidence="5" id="KW-1185">Reference proteome</keyword>
<evidence type="ECO:0000256" key="2">
    <source>
        <dbReference type="PROSITE-ProRule" id="PRU00335"/>
    </source>
</evidence>
<proteinExistence type="predicted"/>
<name>A0A1H0DJ95_9ACTN</name>
<gene>
    <name evidence="4" type="ORF">SAMN05444921_13422</name>
</gene>
<reference evidence="5" key="1">
    <citation type="submission" date="2016-10" db="EMBL/GenBank/DDBJ databases">
        <authorList>
            <person name="Varghese N."/>
            <person name="Submissions S."/>
        </authorList>
    </citation>
    <scope>NUCLEOTIDE SEQUENCE [LARGE SCALE GENOMIC DNA]</scope>
    <source>
        <strain evidence="5">CGMCC 4.7042</strain>
    </source>
</reference>
<dbReference type="STRING" id="1196353.SAMN05444921_13422"/>
<dbReference type="OrthoDB" id="3627020at2"/>
<dbReference type="Proteomes" id="UP000199063">
    <property type="component" value="Unassembled WGS sequence"/>
</dbReference>
<feature type="domain" description="HTH tetR-type" evidence="3">
    <location>
        <begin position="16"/>
        <end position="76"/>
    </location>
</feature>
<dbReference type="Pfam" id="PF00440">
    <property type="entry name" value="TetR_N"/>
    <property type="match status" value="1"/>
</dbReference>
<sequence>MTTRKYHSPRRTDAAAATREAVLSSAHTLFLARGYAGVTIGEIAEAAKVAVPTVYSSVGNKPGILTALLEPALTDPAIADNLAAVEASDDPRTVIELTAEGTRLTHERHWDLVYGLFYRSPPGEPAVKAVLDRGADDYVQALTRVADRLVALDALRADVSHAEAVDILWFHLGPHAWMTLVGERAWPFDRAQTWTAHSACWALLKDYG</sequence>
<dbReference type="PROSITE" id="PS50977">
    <property type="entry name" value="HTH_TETR_2"/>
    <property type="match status" value="1"/>
</dbReference>
<dbReference type="InterPro" id="IPR009057">
    <property type="entry name" value="Homeodomain-like_sf"/>
</dbReference>
<feature type="DNA-binding region" description="H-T-H motif" evidence="2">
    <location>
        <begin position="39"/>
        <end position="58"/>
    </location>
</feature>
<accession>A0A1H0DJ95</accession>
<evidence type="ECO:0000313" key="4">
    <source>
        <dbReference type="EMBL" id="SDN70081.1"/>
    </source>
</evidence>
<dbReference type="GO" id="GO:0003700">
    <property type="term" value="F:DNA-binding transcription factor activity"/>
    <property type="evidence" value="ECO:0007669"/>
    <property type="project" value="TreeGrafter"/>
</dbReference>
<dbReference type="InterPro" id="IPR001647">
    <property type="entry name" value="HTH_TetR"/>
</dbReference>
<keyword evidence="1 2" id="KW-0238">DNA-binding</keyword>
<dbReference type="Gene3D" id="1.10.357.10">
    <property type="entry name" value="Tetracycline Repressor, domain 2"/>
    <property type="match status" value="1"/>
</dbReference>
<dbReference type="InterPro" id="IPR050109">
    <property type="entry name" value="HTH-type_TetR-like_transc_reg"/>
</dbReference>
<dbReference type="SUPFAM" id="SSF46689">
    <property type="entry name" value="Homeodomain-like"/>
    <property type="match status" value="1"/>
</dbReference>
<dbReference type="GeneID" id="40834147"/>
<evidence type="ECO:0000256" key="1">
    <source>
        <dbReference type="ARBA" id="ARBA00023125"/>
    </source>
</evidence>
<dbReference type="AlphaFoldDB" id="A0A1H0DJ95"/>
<protein>
    <submittedName>
        <fullName evidence="4">DNA-binding transcriptional regulator, AcrR family</fullName>
    </submittedName>
</protein>
<evidence type="ECO:0000313" key="5">
    <source>
        <dbReference type="Proteomes" id="UP000199063"/>
    </source>
</evidence>
<dbReference type="EMBL" id="FNHI01000034">
    <property type="protein sequence ID" value="SDN70081.1"/>
    <property type="molecule type" value="Genomic_DNA"/>
</dbReference>
<organism evidence="4 5">
    <name type="scientific">Streptomyces wuyuanensis</name>
    <dbReference type="NCBI Taxonomy" id="1196353"/>
    <lineage>
        <taxon>Bacteria</taxon>
        <taxon>Bacillati</taxon>
        <taxon>Actinomycetota</taxon>
        <taxon>Actinomycetes</taxon>
        <taxon>Kitasatosporales</taxon>
        <taxon>Streptomycetaceae</taxon>
        <taxon>Streptomyces</taxon>
    </lineage>
</organism>
<dbReference type="PANTHER" id="PTHR30055:SF184">
    <property type="entry name" value="HTH-TYPE TRANSCRIPTIONAL REGULATOR ETHR"/>
    <property type="match status" value="1"/>
</dbReference>